<accession>A0A1A7Z7I6</accession>
<dbReference type="EMBL" id="HADX01016069">
    <property type="protein sequence ID" value="SBP38301.1"/>
    <property type="molecule type" value="Transcribed_RNA"/>
</dbReference>
<feature type="non-terminal residue" evidence="1">
    <location>
        <position position="1"/>
    </location>
</feature>
<gene>
    <name evidence="1" type="primary">EPHB1</name>
</gene>
<proteinExistence type="predicted"/>
<dbReference type="AlphaFoldDB" id="A0A1A7Z7I6"/>
<organism evidence="1">
    <name type="scientific">Iconisemion striatum</name>
    <dbReference type="NCBI Taxonomy" id="60296"/>
    <lineage>
        <taxon>Eukaryota</taxon>
        <taxon>Metazoa</taxon>
        <taxon>Chordata</taxon>
        <taxon>Craniata</taxon>
        <taxon>Vertebrata</taxon>
        <taxon>Euteleostomi</taxon>
        <taxon>Actinopterygii</taxon>
        <taxon>Neopterygii</taxon>
        <taxon>Teleostei</taxon>
        <taxon>Neoteleostei</taxon>
        <taxon>Acanthomorphata</taxon>
        <taxon>Ovalentaria</taxon>
        <taxon>Atherinomorphae</taxon>
        <taxon>Cyprinodontiformes</taxon>
        <taxon>Nothobranchiidae</taxon>
        <taxon>Iconisemion</taxon>
    </lineage>
</organism>
<sequence>HTHTHTPNIKRYCCGRPVRRKMGRNGPFPKLGYRFKRKTDCECAYVIICLCESPCVCVRV</sequence>
<reference evidence="1" key="2">
    <citation type="submission" date="2016-06" db="EMBL/GenBank/DDBJ databases">
        <title>The genome of a short-lived fish provides insights into sex chromosome evolution and the genetic control of aging.</title>
        <authorList>
            <person name="Reichwald K."/>
            <person name="Felder M."/>
            <person name="Petzold A."/>
            <person name="Koch P."/>
            <person name="Groth M."/>
            <person name="Platzer M."/>
        </authorList>
    </citation>
    <scope>NUCLEOTIDE SEQUENCE</scope>
    <source>
        <tissue evidence="1">Brain</tissue>
    </source>
</reference>
<name>A0A1A7Z7I6_9TELE</name>
<keyword evidence="1" id="KW-0675">Receptor</keyword>
<evidence type="ECO:0000313" key="1">
    <source>
        <dbReference type="EMBL" id="SBP38301.1"/>
    </source>
</evidence>
<protein>
    <submittedName>
        <fullName evidence="1">EPH receptor B1</fullName>
    </submittedName>
</protein>
<reference evidence="1" key="1">
    <citation type="submission" date="2016-05" db="EMBL/GenBank/DDBJ databases">
        <authorList>
            <person name="Lavstsen T."/>
            <person name="Jespersen J.S."/>
        </authorList>
    </citation>
    <scope>NUCLEOTIDE SEQUENCE</scope>
    <source>
        <tissue evidence="1">Brain</tissue>
    </source>
</reference>